<sequence length="309" mass="33936">MDPLDSCVSDYANLALDPINSPESISAAESEDMKSLTDSVDCQSSEWIQSSKVSTSNMLELISTAKFDDTKGTTDSTESIQSSKVSTSNTLELISTAKSEDAKGTTDSAESIQSSEVLTLNTLELISTAESEDVKSTNDSAESIQRSKKIGSLCTIQENSESFFPGVSQDIQPSLRIRITSKFKTITAGRGTPGFSPCDVTGTLSLSSTEYDAVDSAQNRLSIARAMFFVPALIYQSEKPRLIPRVKIRIEKDIFPIMKRCMTKLSRDNLLKGAIDVFGYWAQQMWARDRLDEAFKAQDLITAYNAIYK</sequence>
<dbReference type="EMBL" id="GL883144">
    <property type="protein sequence ID" value="EGG00696.1"/>
    <property type="molecule type" value="Genomic_DNA"/>
</dbReference>
<protein>
    <submittedName>
        <fullName evidence="1">Uncharacterized protein</fullName>
    </submittedName>
</protein>
<accession>F4S3M1</accession>
<organism evidence="2">
    <name type="scientific">Melampsora larici-populina (strain 98AG31 / pathotype 3-4-7)</name>
    <name type="common">Poplar leaf rust fungus</name>
    <dbReference type="NCBI Taxonomy" id="747676"/>
    <lineage>
        <taxon>Eukaryota</taxon>
        <taxon>Fungi</taxon>
        <taxon>Dikarya</taxon>
        <taxon>Basidiomycota</taxon>
        <taxon>Pucciniomycotina</taxon>
        <taxon>Pucciniomycetes</taxon>
        <taxon>Pucciniales</taxon>
        <taxon>Melampsoraceae</taxon>
        <taxon>Melampsora</taxon>
    </lineage>
</organism>
<dbReference type="InParanoid" id="F4S3M1"/>
<dbReference type="RefSeq" id="XP_007415967.1">
    <property type="nucleotide sequence ID" value="XM_007415905.1"/>
</dbReference>
<proteinExistence type="predicted"/>
<dbReference type="KEGG" id="mlr:MELLADRAFT_111569"/>
<evidence type="ECO:0000313" key="1">
    <source>
        <dbReference type="EMBL" id="EGG00696.1"/>
    </source>
</evidence>
<dbReference type="AlphaFoldDB" id="F4S3M1"/>
<keyword evidence="2" id="KW-1185">Reference proteome</keyword>
<evidence type="ECO:0000313" key="2">
    <source>
        <dbReference type="Proteomes" id="UP000001072"/>
    </source>
</evidence>
<dbReference type="Proteomes" id="UP000001072">
    <property type="component" value="Unassembled WGS sequence"/>
</dbReference>
<reference evidence="2" key="1">
    <citation type="journal article" date="2011" name="Proc. Natl. Acad. Sci. U.S.A.">
        <title>Obligate biotrophy features unraveled by the genomic analysis of rust fungi.</title>
        <authorList>
            <person name="Duplessis S."/>
            <person name="Cuomo C.A."/>
            <person name="Lin Y.-C."/>
            <person name="Aerts A."/>
            <person name="Tisserant E."/>
            <person name="Veneault-Fourrey C."/>
            <person name="Joly D.L."/>
            <person name="Hacquard S."/>
            <person name="Amselem J."/>
            <person name="Cantarel B.L."/>
            <person name="Chiu R."/>
            <person name="Coutinho P.M."/>
            <person name="Feau N."/>
            <person name="Field M."/>
            <person name="Frey P."/>
            <person name="Gelhaye E."/>
            <person name="Goldberg J."/>
            <person name="Grabherr M.G."/>
            <person name="Kodira C.D."/>
            <person name="Kohler A."/>
            <person name="Kuees U."/>
            <person name="Lindquist E.A."/>
            <person name="Lucas S.M."/>
            <person name="Mago R."/>
            <person name="Mauceli E."/>
            <person name="Morin E."/>
            <person name="Murat C."/>
            <person name="Pangilinan J.L."/>
            <person name="Park R."/>
            <person name="Pearson M."/>
            <person name="Quesneville H."/>
            <person name="Rouhier N."/>
            <person name="Sakthikumar S."/>
            <person name="Salamov A.A."/>
            <person name="Schmutz J."/>
            <person name="Selles B."/>
            <person name="Shapiro H."/>
            <person name="Tanguay P."/>
            <person name="Tuskan G.A."/>
            <person name="Henrissat B."/>
            <person name="Van de Peer Y."/>
            <person name="Rouze P."/>
            <person name="Ellis J.G."/>
            <person name="Dodds P.N."/>
            <person name="Schein J.E."/>
            <person name="Zhong S."/>
            <person name="Hamelin R.C."/>
            <person name="Grigoriev I.V."/>
            <person name="Szabo L.J."/>
            <person name="Martin F."/>
        </authorList>
    </citation>
    <scope>NUCLEOTIDE SEQUENCE [LARGE SCALE GENOMIC DNA]</scope>
    <source>
        <strain evidence="2">98AG31 / pathotype 3-4-7</strain>
    </source>
</reference>
<name>F4S3M1_MELLP</name>
<dbReference type="GeneID" id="18924425"/>
<gene>
    <name evidence="1" type="ORF">MELLADRAFT_111569</name>
</gene>
<dbReference type="HOGENOM" id="CLU_900407_0_0_1"/>
<dbReference type="VEuPathDB" id="FungiDB:MELLADRAFT_111569"/>